<evidence type="ECO:0000313" key="7">
    <source>
        <dbReference type="Proteomes" id="UP000515733"/>
    </source>
</evidence>
<dbReference type="SUPFAM" id="SSF52172">
    <property type="entry name" value="CheY-like"/>
    <property type="match status" value="1"/>
</dbReference>
<dbReference type="PANTHER" id="PTHR43214">
    <property type="entry name" value="TWO-COMPONENT RESPONSE REGULATOR"/>
    <property type="match status" value="1"/>
</dbReference>
<dbReference type="InterPro" id="IPR058245">
    <property type="entry name" value="NreC/VraR/RcsB-like_REC"/>
</dbReference>
<keyword evidence="6" id="KW-0614">Plasmid</keyword>
<dbReference type="InterPro" id="IPR039420">
    <property type="entry name" value="WalR-like"/>
</dbReference>
<dbReference type="PRINTS" id="PR00038">
    <property type="entry name" value="HTHLUXR"/>
</dbReference>
<dbReference type="InterPro" id="IPR001789">
    <property type="entry name" value="Sig_transdc_resp-reg_receiver"/>
</dbReference>
<feature type="modified residue" description="4-aspartylphosphate" evidence="3">
    <location>
        <position position="128"/>
    </location>
</feature>
<gene>
    <name evidence="6" type="ORF">DENOEST_P0053</name>
</gene>
<dbReference type="CDD" id="cd17535">
    <property type="entry name" value="REC_NarL-like"/>
    <property type="match status" value="1"/>
</dbReference>
<dbReference type="Proteomes" id="UP000515733">
    <property type="component" value="Plasmid pI"/>
</dbReference>
<dbReference type="EMBL" id="LR778302">
    <property type="protein sequence ID" value="CAB1371211.1"/>
    <property type="molecule type" value="Genomic_DNA"/>
</dbReference>
<evidence type="ECO:0000313" key="6">
    <source>
        <dbReference type="EMBL" id="CAB1371211.1"/>
    </source>
</evidence>
<dbReference type="Pfam" id="PF00072">
    <property type="entry name" value="Response_reg"/>
    <property type="match status" value="1"/>
</dbReference>
<dbReference type="GO" id="GO:0003677">
    <property type="term" value="F:DNA binding"/>
    <property type="evidence" value="ECO:0007669"/>
    <property type="project" value="UniProtKB-KW"/>
</dbReference>
<geneLocation type="plasmid" evidence="6 7">
    <name>pI</name>
</geneLocation>
<dbReference type="InterPro" id="IPR000792">
    <property type="entry name" value="Tscrpt_reg_LuxR_C"/>
</dbReference>
<evidence type="ECO:0000259" key="4">
    <source>
        <dbReference type="PROSITE" id="PS50043"/>
    </source>
</evidence>
<dbReference type="PROSITE" id="PS50110">
    <property type="entry name" value="RESPONSE_REGULATORY"/>
    <property type="match status" value="1"/>
</dbReference>
<dbReference type="InterPro" id="IPR011006">
    <property type="entry name" value="CheY-like_superfamily"/>
</dbReference>
<dbReference type="SUPFAM" id="SSF46894">
    <property type="entry name" value="C-terminal effector domain of the bipartite response regulators"/>
    <property type="match status" value="1"/>
</dbReference>
<keyword evidence="1 3" id="KW-0597">Phosphoprotein</keyword>
<dbReference type="KEGG" id="doe:DENOEST_P0053"/>
<dbReference type="SMART" id="SM00421">
    <property type="entry name" value="HTH_LUXR"/>
    <property type="match status" value="1"/>
</dbReference>
<feature type="domain" description="HTH luxR-type" evidence="4">
    <location>
        <begin position="218"/>
        <end position="283"/>
    </location>
</feature>
<organism evidence="6 7">
    <name type="scientific">Denitratisoma oestradiolicum</name>
    <dbReference type="NCBI Taxonomy" id="311182"/>
    <lineage>
        <taxon>Bacteria</taxon>
        <taxon>Pseudomonadati</taxon>
        <taxon>Pseudomonadota</taxon>
        <taxon>Betaproteobacteria</taxon>
        <taxon>Nitrosomonadales</taxon>
        <taxon>Sterolibacteriaceae</taxon>
        <taxon>Denitratisoma</taxon>
    </lineage>
</organism>
<dbReference type="GO" id="GO:0000160">
    <property type="term" value="P:phosphorelay signal transduction system"/>
    <property type="evidence" value="ECO:0007669"/>
    <property type="project" value="InterPro"/>
</dbReference>
<dbReference type="PANTHER" id="PTHR43214:SF43">
    <property type="entry name" value="TWO-COMPONENT RESPONSE REGULATOR"/>
    <property type="match status" value="1"/>
</dbReference>
<dbReference type="CDD" id="cd06170">
    <property type="entry name" value="LuxR_C_like"/>
    <property type="match status" value="1"/>
</dbReference>
<proteinExistence type="predicted"/>
<evidence type="ECO:0000256" key="2">
    <source>
        <dbReference type="ARBA" id="ARBA00023125"/>
    </source>
</evidence>
<dbReference type="SMART" id="SM00448">
    <property type="entry name" value="REC"/>
    <property type="match status" value="1"/>
</dbReference>
<keyword evidence="2 6" id="KW-0238">DNA-binding</keyword>
<protein>
    <submittedName>
        <fullName evidence="6">DNA-binding response regulator (Modular protein)</fullName>
    </submittedName>
</protein>
<sequence length="293" mass="32448">MCVRIIPALQRRLGGESDTATRDFCQNLSVASPARGDPYPARRWRGVLHGWLSWTTANRPSGSARSPLGPVGEKVGIRVFLADDHRLLVAGFRDVLKDYGIDVVEVAYSLDGLIDRYMEVKPDVLVIDVRFDTRNAGENGLDACEELLARDHSAKIIVFSQFDDQYIIEKSYKLGVLAFVRKDESTEVLHEAIKTVAEGKEYFSPEIAQLLAWSAVKDRNPNKLLDEKEMRAFAMTADGASLIEIAAEMGLSTKTVGTLMKSVKTKLSVENPADITKLAIRYGVTTTDPKTRS</sequence>
<dbReference type="Gene3D" id="3.40.50.2300">
    <property type="match status" value="1"/>
</dbReference>
<accession>A0A6S6XYT4</accession>
<dbReference type="InterPro" id="IPR016032">
    <property type="entry name" value="Sig_transdc_resp-reg_C-effctor"/>
</dbReference>
<evidence type="ECO:0000256" key="3">
    <source>
        <dbReference type="PROSITE-ProRule" id="PRU00169"/>
    </source>
</evidence>
<reference evidence="6 7" key="1">
    <citation type="submission" date="2020-03" db="EMBL/GenBank/DDBJ databases">
        <authorList>
            <consortium name="Genoscope - CEA"/>
            <person name="William W."/>
        </authorList>
    </citation>
    <scope>NUCLEOTIDE SEQUENCE [LARGE SCALE GENOMIC DNA]</scope>
    <source>
        <strain evidence="7">DSM 16959</strain>
        <plasmid evidence="6 7">pI</plasmid>
    </source>
</reference>
<dbReference type="Pfam" id="PF00196">
    <property type="entry name" value="GerE"/>
    <property type="match status" value="1"/>
</dbReference>
<dbReference type="GO" id="GO:0006355">
    <property type="term" value="P:regulation of DNA-templated transcription"/>
    <property type="evidence" value="ECO:0007669"/>
    <property type="project" value="InterPro"/>
</dbReference>
<name>A0A6S6XYT4_9PROT</name>
<feature type="domain" description="Response regulatory" evidence="5">
    <location>
        <begin position="78"/>
        <end position="197"/>
    </location>
</feature>
<dbReference type="AlphaFoldDB" id="A0A6S6XYT4"/>
<dbReference type="PROSITE" id="PS50043">
    <property type="entry name" value="HTH_LUXR_2"/>
    <property type="match status" value="1"/>
</dbReference>
<keyword evidence="7" id="KW-1185">Reference proteome</keyword>
<evidence type="ECO:0000259" key="5">
    <source>
        <dbReference type="PROSITE" id="PS50110"/>
    </source>
</evidence>
<evidence type="ECO:0000256" key="1">
    <source>
        <dbReference type="ARBA" id="ARBA00022553"/>
    </source>
</evidence>